<dbReference type="Proteomes" id="UP000799755">
    <property type="component" value="Unassembled WGS sequence"/>
</dbReference>
<dbReference type="EMBL" id="MU003529">
    <property type="protein sequence ID" value="KAF2465660.1"/>
    <property type="molecule type" value="Genomic_DNA"/>
</dbReference>
<evidence type="ECO:0000313" key="2">
    <source>
        <dbReference type="Proteomes" id="UP000799755"/>
    </source>
</evidence>
<organism evidence="1 2">
    <name type="scientific">Lindgomyces ingoldianus</name>
    <dbReference type="NCBI Taxonomy" id="673940"/>
    <lineage>
        <taxon>Eukaryota</taxon>
        <taxon>Fungi</taxon>
        <taxon>Dikarya</taxon>
        <taxon>Ascomycota</taxon>
        <taxon>Pezizomycotina</taxon>
        <taxon>Dothideomycetes</taxon>
        <taxon>Pleosporomycetidae</taxon>
        <taxon>Pleosporales</taxon>
        <taxon>Lindgomycetaceae</taxon>
        <taxon>Lindgomyces</taxon>
    </lineage>
</organism>
<keyword evidence="2" id="KW-1185">Reference proteome</keyword>
<name>A0ACB6QFK9_9PLEO</name>
<comment type="caution">
    <text evidence="1">The sequence shown here is derived from an EMBL/GenBank/DDBJ whole genome shotgun (WGS) entry which is preliminary data.</text>
</comment>
<reference evidence="1" key="1">
    <citation type="journal article" date="2020" name="Stud. Mycol.">
        <title>101 Dothideomycetes genomes: a test case for predicting lifestyles and emergence of pathogens.</title>
        <authorList>
            <person name="Haridas S."/>
            <person name="Albert R."/>
            <person name="Binder M."/>
            <person name="Bloem J."/>
            <person name="Labutti K."/>
            <person name="Salamov A."/>
            <person name="Andreopoulos B."/>
            <person name="Baker S."/>
            <person name="Barry K."/>
            <person name="Bills G."/>
            <person name="Bluhm B."/>
            <person name="Cannon C."/>
            <person name="Castanera R."/>
            <person name="Culley D."/>
            <person name="Daum C."/>
            <person name="Ezra D."/>
            <person name="Gonzalez J."/>
            <person name="Henrissat B."/>
            <person name="Kuo A."/>
            <person name="Liang C."/>
            <person name="Lipzen A."/>
            <person name="Lutzoni F."/>
            <person name="Magnuson J."/>
            <person name="Mondo S."/>
            <person name="Nolan M."/>
            <person name="Ohm R."/>
            <person name="Pangilinan J."/>
            <person name="Park H.-J."/>
            <person name="Ramirez L."/>
            <person name="Alfaro M."/>
            <person name="Sun H."/>
            <person name="Tritt A."/>
            <person name="Yoshinaga Y."/>
            <person name="Zwiers L.-H."/>
            <person name="Turgeon B."/>
            <person name="Goodwin S."/>
            <person name="Spatafora J."/>
            <person name="Crous P."/>
            <person name="Grigoriev I."/>
        </authorList>
    </citation>
    <scope>NUCLEOTIDE SEQUENCE</scope>
    <source>
        <strain evidence="1">ATCC 200398</strain>
    </source>
</reference>
<gene>
    <name evidence="1" type="ORF">BDR25DRAFT_346155</name>
</gene>
<protein>
    <submittedName>
        <fullName evidence="1">Uncharacterized protein</fullName>
    </submittedName>
</protein>
<evidence type="ECO:0000313" key="1">
    <source>
        <dbReference type="EMBL" id="KAF2465660.1"/>
    </source>
</evidence>
<sequence>MRLLRRSSTSDFSLEDFASDNTIPPYAILSHTWGTDTDEVTFEDLISGTGKNKPGFEKIRFRADQAWKDGLQYFWIDTCCTIQTHHRRQCPTKRVAYAAENGGKMPHHWRSLKRDPSNCESAKTSWYQNYYMVTNQDNNDKLQNSWWHDPLVASDKLPDKAYSGKAKLSDDPVFARESLAPG</sequence>
<proteinExistence type="predicted"/>
<accession>A0ACB6QFK9</accession>